<dbReference type="PANTHER" id="PTHR46546">
    <property type="entry name" value="SHEWANELLA-LIKE PROTEIN PHOSPHATASE 1"/>
    <property type="match status" value="1"/>
</dbReference>
<evidence type="ECO:0000259" key="3">
    <source>
        <dbReference type="Pfam" id="PF00149"/>
    </source>
</evidence>
<sequence length="477" mass="52946">MSSRKQRPIQDQNSSSPALPTTPLLSENDRKPTGAAAKATRSIPRRATQTYLRIVGLTGVLVLIYVVFFRGQPKNEEQDPNIPIEGDYTLRIVAVGDLHSDFQNTLKVLQRSHVVDNKGDWSGEIDYLVQTGDIIDRGNDTLEIYRFMEKLRVQARHLGGNVFSHLGNHEYMNALGDWRYVYPSEIETFGGVAKRQFALSLKGFPGAAWATNYTTVSRIPLHPTSGAPNADYAPNTSPLSHAAYSFMHGGISPHIAKQYGTPYPSRLNDVGASLLRRCQTRKPPPPHPPAPYHGLPSDSPREEHDFYGAEGPVWYRGWAELPDQVVCSAVDQVIELIGVKRLIMGHTPNFKRSACIYARICLIRSNTGISRAYNGAISALSITYTLSPILSSFETEIVVSSNSNATTFLANSTESYDTTNITSTNTTTPQAQTSPSIDGGRRVGKWKEREHIQALYYPNRVQDLVIDERVIVGDFWV</sequence>
<accession>A0AAV5AQ46</accession>
<dbReference type="InterPro" id="IPR029052">
    <property type="entry name" value="Metallo-depent_PP-like"/>
</dbReference>
<dbReference type="Gene3D" id="3.60.21.10">
    <property type="match status" value="1"/>
</dbReference>
<evidence type="ECO:0000256" key="1">
    <source>
        <dbReference type="SAM" id="MobiDB-lite"/>
    </source>
</evidence>
<feature type="region of interest" description="Disordered" evidence="1">
    <location>
        <begin position="1"/>
        <end position="42"/>
    </location>
</feature>
<reference evidence="4" key="1">
    <citation type="submission" date="2021-10" db="EMBL/GenBank/DDBJ databases">
        <title>De novo Genome Assembly of Clathrus columnatus (Basidiomycota, Fungi) Using Illumina and Nanopore Sequence Data.</title>
        <authorList>
            <person name="Ogiso-Tanaka E."/>
            <person name="Itagaki H."/>
            <person name="Hosoya T."/>
            <person name="Hosaka K."/>
        </authorList>
    </citation>
    <scope>NUCLEOTIDE SEQUENCE</scope>
    <source>
        <strain evidence="4">MO-923</strain>
    </source>
</reference>
<feature type="compositionally biased region" description="Polar residues" evidence="1">
    <location>
        <begin position="8"/>
        <end position="25"/>
    </location>
</feature>
<feature type="compositionally biased region" description="Pro residues" evidence="1">
    <location>
        <begin position="282"/>
        <end position="291"/>
    </location>
</feature>
<feature type="region of interest" description="Disordered" evidence="1">
    <location>
        <begin position="278"/>
        <end position="301"/>
    </location>
</feature>
<evidence type="ECO:0000313" key="4">
    <source>
        <dbReference type="EMBL" id="GJJ14829.1"/>
    </source>
</evidence>
<evidence type="ECO:0000313" key="5">
    <source>
        <dbReference type="Proteomes" id="UP001050691"/>
    </source>
</evidence>
<comment type="caution">
    <text evidence="4">The sequence shown here is derived from an EMBL/GenBank/DDBJ whole genome shotgun (WGS) entry which is preliminary data.</text>
</comment>
<dbReference type="AlphaFoldDB" id="A0AAV5AQ46"/>
<keyword evidence="2" id="KW-0812">Transmembrane</keyword>
<dbReference type="Pfam" id="PF00149">
    <property type="entry name" value="Metallophos"/>
    <property type="match status" value="1"/>
</dbReference>
<dbReference type="InterPro" id="IPR004843">
    <property type="entry name" value="Calcineurin-like_PHP"/>
</dbReference>
<organism evidence="4 5">
    <name type="scientific">Clathrus columnatus</name>
    <dbReference type="NCBI Taxonomy" id="1419009"/>
    <lineage>
        <taxon>Eukaryota</taxon>
        <taxon>Fungi</taxon>
        <taxon>Dikarya</taxon>
        <taxon>Basidiomycota</taxon>
        <taxon>Agaricomycotina</taxon>
        <taxon>Agaricomycetes</taxon>
        <taxon>Phallomycetidae</taxon>
        <taxon>Phallales</taxon>
        <taxon>Clathraceae</taxon>
        <taxon>Clathrus</taxon>
    </lineage>
</organism>
<dbReference type="Proteomes" id="UP001050691">
    <property type="component" value="Unassembled WGS sequence"/>
</dbReference>
<feature type="region of interest" description="Disordered" evidence="1">
    <location>
        <begin position="419"/>
        <end position="442"/>
    </location>
</feature>
<keyword evidence="2" id="KW-0472">Membrane</keyword>
<keyword evidence="5" id="KW-1185">Reference proteome</keyword>
<feature type="transmembrane region" description="Helical" evidence="2">
    <location>
        <begin position="51"/>
        <end position="69"/>
    </location>
</feature>
<keyword evidence="2" id="KW-1133">Transmembrane helix</keyword>
<feature type="domain" description="Calcineurin-like phosphoesterase" evidence="3">
    <location>
        <begin position="90"/>
        <end position="347"/>
    </location>
</feature>
<name>A0AAV5AQ46_9AGAM</name>
<dbReference type="SUPFAM" id="SSF56300">
    <property type="entry name" value="Metallo-dependent phosphatases"/>
    <property type="match status" value="1"/>
</dbReference>
<protein>
    <recommendedName>
        <fullName evidence="3">Calcineurin-like phosphoesterase domain-containing protein</fullName>
    </recommendedName>
</protein>
<evidence type="ECO:0000256" key="2">
    <source>
        <dbReference type="SAM" id="Phobius"/>
    </source>
</evidence>
<dbReference type="GO" id="GO:0016787">
    <property type="term" value="F:hydrolase activity"/>
    <property type="evidence" value="ECO:0007669"/>
    <property type="project" value="InterPro"/>
</dbReference>
<dbReference type="EMBL" id="BPWL01000010">
    <property type="protein sequence ID" value="GJJ14829.1"/>
    <property type="molecule type" value="Genomic_DNA"/>
</dbReference>
<proteinExistence type="predicted"/>
<gene>
    <name evidence="4" type="ORF">Clacol_009097</name>
</gene>
<feature type="compositionally biased region" description="Low complexity" evidence="1">
    <location>
        <begin position="419"/>
        <end position="437"/>
    </location>
</feature>
<dbReference type="PANTHER" id="PTHR46546:SF4">
    <property type="entry name" value="SHEWANELLA-LIKE PROTEIN PHOSPHATASE 1"/>
    <property type="match status" value="1"/>
</dbReference>